<evidence type="ECO:0000256" key="1">
    <source>
        <dbReference type="SAM" id="MobiDB-lite"/>
    </source>
</evidence>
<dbReference type="STRING" id="1618671.UY67_C0038G0001"/>
<gene>
    <name evidence="2" type="ORF">UY67_C0038G0001</name>
</gene>
<organism evidence="2 3">
    <name type="scientific">Candidatus Kaiserbacteria bacterium GW2011_GWA2_52_12</name>
    <dbReference type="NCBI Taxonomy" id="1618671"/>
    <lineage>
        <taxon>Bacteria</taxon>
        <taxon>Candidatus Kaiseribacteriota</taxon>
    </lineage>
</organism>
<name>A0A0G1Z5D1_9BACT</name>
<dbReference type="Proteomes" id="UP000034273">
    <property type="component" value="Unassembled WGS sequence"/>
</dbReference>
<evidence type="ECO:0000313" key="2">
    <source>
        <dbReference type="EMBL" id="KKW22672.1"/>
    </source>
</evidence>
<feature type="region of interest" description="Disordered" evidence="1">
    <location>
        <begin position="275"/>
        <end position="298"/>
    </location>
</feature>
<feature type="compositionally biased region" description="Acidic residues" evidence="1">
    <location>
        <begin position="282"/>
        <end position="298"/>
    </location>
</feature>
<accession>A0A0G1Z5D1</accession>
<proteinExistence type="predicted"/>
<sequence>MPAPIWKLDAGGVAYLIEIRRVAKYMLVLLERHFEQPKKTSDEDSDNYMILDEKHRQLLAEIPEGYHLEMMHLPFRNLYVSQKQIQKDGLTEDEVLAEVMNFIGYIDKDLIKYKKSQDDYSEPTLDEIGEYINEENSSATIKPNETHIVVTDTPNETIWMNMRFQFTGRHSLHVSVPRPAWARNNMSPKDFGLERSNGRPKVPWIILQTMSLNEGRFPLQNLPVGIERESKRRQLTELSHTLQEVFPNVVGGRALRPTYDGMGYECAFTLIPMQNSDAPEQAVDDQAENDAEEHEDDE</sequence>
<reference evidence="2 3" key="1">
    <citation type="journal article" date="2015" name="Nature">
        <title>rRNA introns, odd ribosomes, and small enigmatic genomes across a large radiation of phyla.</title>
        <authorList>
            <person name="Brown C.T."/>
            <person name="Hug L.A."/>
            <person name="Thomas B.C."/>
            <person name="Sharon I."/>
            <person name="Castelle C.J."/>
            <person name="Singh A."/>
            <person name="Wilkins M.J."/>
            <person name="Williams K.H."/>
            <person name="Banfield J.F."/>
        </authorList>
    </citation>
    <scope>NUCLEOTIDE SEQUENCE [LARGE SCALE GENOMIC DNA]</scope>
</reference>
<comment type="caution">
    <text evidence="2">The sequence shown here is derived from an EMBL/GenBank/DDBJ whole genome shotgun (WGS) entry which is preliminary data.</text>
</comment>
<dbReference type="EMBL" id="LCQW01000038">
    <property type="protein sequence ID" value="KKW22672.1"/>
    <property type="molecule type" value="Genomic_DNA"/>
</dbReference>
<evidence type="ECO:0000313" key="3">
    <source>
        <dbReference type="Proteomes" id="UP000034273"/>
    </source>
</evidence>
<dbReference type="AlphaFoldDB" id="A0A0G1Z5D1"/>
<protein>
    <submittedName>
        <fullName evidence="2">Uncharacterized protein</fullName>
    </submittedName>
</protein>